<keyword evidence="2" id="KW-1133">Transmembrane helix</keyword>
<dbReference type="AlphaFoldDB" id="A0A078A522"/>
<feature type="transmembrane region" description="Helical" evidence="2">
    <location>
        <begin position="54"/>
        <end position="76"/>
    </location>
</feature>
<dbReference type="OrthoDB" id="10658090at2759"/>
<feature type="region of interest" description="Disordered" evidence="1">
    <location>
        <begin position="125"/>
        <end position="159"/>
    </location>
</feature>
<evidence type="ECO:0000256" key="1">
    <source>
        <dbReference type="SAM" id="MobiDB-lite"/>
    </source>
</evidence>
<feature type="transmembrane region" description="Helical" evidence="2">
    <location>
        <begin position="97"/>
        <end position="114"/>
    </location>
</feature>
<feature type="transmembrane region" description="Helical" evidence="2">
    <location>
        <begin position="371"/>
        <end position="390"/>
    </location>
</feature>
<evidence type="ECO:0008006" key="5">
    <source>
        <dbReference type="Google" id="ProtNLM"/>
    </source>
</evidence>
<feature type="region of interest" description="Disordered" evidence="1">
    <location>
        <begin position="482"/>
        <end position="505"/>
    </location>
</feature>
<name>A0A078A522_STYLE</name>
<keyword evidence="2" id="KW-0812">Transmembrane</keyword>
<protein>
    <recommendedName>
        <fullName evidence="5">Transmembrane protein</fullName>
    </recommendedName>
</protein>
<evidence type="ECO:0000313" key="4">
    <source>
        <dbReference type="Proteomes" id="UP000039865"/>
    </source>
</evidence>
<proteinExistence type="predicted"/>
<feature type="compositionally biased region" description="Polar residues" evidence="1">
    <location>
        <begin position="127"/>
        <end position="159"/>
    </location>
</feature>
<evidence type="ECO:0000313" key="3">
    <source>
        <dbReference type="EMBL" id="CDW77365.1"/>
    </source>
</evidence>
<keyword evidence="4" id="KW-1185">Reference proteome</keyword>
<dbReference type="EMBL" id="CCKQ01006076">
    <property type="protein sequence ID" value="CDW77365.1"/>
    <property type="molecule type" value="Genomic_DNA"/>
</dbReference>
<accession>A0A078A522</accession>
<feature type="compositionally biased region" description="Low complexity" evidence="1">
    <location>
        <begin position="482"/>
        <end position="491"/>
    </location>
</feature>
<reference evidence="3 4" key="1">
    <citation type="submission" date="2014-06" db="EMBL/GenBank/DDBJ databases">
        <authorList>
            <person name="Swart Estienne"/>
        </authorList>
    </citation>
    <scope>NUCLEOTIDE SEQUENCE [LARGE SCALE GENOMIC DNA]</scope>
    <source>
        <strain evidence="3 4">130c</strain>
    </source>
</reference>
<gene>
    <name evidence="3" type="primary">Contig6038.g6461</name>
    <name evidence="3" type="ORF">STYLEM_6325</name>
</gene>
<evidence type="ECO:0000256" key="2">
    <source>
        <dbReference type="SAM" id="Phobius"/>
    </source>
</evidence>
<feature type="compositionally biased region" description="Polar residues" evidence="1">
    <location>
        <begin position="492"/>
        <end position="505"/>
    </location>
</feature>
<keyword evidence="2" id="KW-0472">Membrane</keyword>
<dbReference type="Proteomes" id="UP000039865">
    <property type="component" value="Unassembled WGS sequence"/>
</dbReference>
<organism evidence="3 4">
    <name type="scientific">Stylonychia lemnae</name>
    <name type="common">Ciliate</name>
    <dbReference type="NCBI Taxonomy" id="5949"/>
    <lineage>
        <taxon>Eukaryota</taxon>
        <taxon>Sar</taxon>
        <taxon>Alveolata</taxon>
        <taxon>Ciliophora</taxon>
        <taxon>Intramacronucleata</taxon>
        <taxon>Spirotrichea</taxon>
        <taxon>Stichotrichia</taxon>
        <taxon>Sporadotrichida</taxon>
        <taxon>Oxytrichidae</taxon>
        <taxon>Stylonychinae</taxon>
        <taxon>Stylonychia</taxon>
    </lineage>
</organism>
<dbReference type="InParanoid" id="A0A078A522"/>
<sequence>MSCNTKQDQQQMGNQAQQRLKKSKFQSSKYGPGLSSLDGFVHLPALSVATFESAAFTSTSAIFSIGLTLLTLFTLYQGLQNISLNSSKQMSLRNQTFFCVLVPIVIIYYTKLTLEDYINAKIKSSKNKPTGKSGNQAKVSVGLNHQSSTGPSGSGHYGSNNQNQIQKQVLFKNLNLQNIVVDSDDENNQISSYMIYQNNKMLSNLNSHSIPMFLIDRQFQSYANKAQLMNDKKLLSPTYTDSTDEPTPMGFFNQGKGFQFNMNMEDDAENIGFEDSNVQQSKTQIENGKKDILPNQNQSAANKKSIFGKKRSLFKSWFNLKKSSLSGVRKADQSSEKSSDALPFNSLELFLFVQNIFLCVFSEKENAQLDLLFSVAIMILVYFIVLQTFFQGRKNLRNKLDSFDDHFQLDEENQDMTEDSRTSSMREDDQILREVFKGDINKLEKPNEKVNNPKDTSNVKVSILIFYYIQIENDKKMNNANSISNNNLQSNVQPTSTNNLQTKQTQSQVDIATNSKENLKRQQYQQQLLAQEHDQACKIIRELIRSKSKKVRMENKKIFIVVQLQYLKRVGEGALRWSFFTLNLFMLTLYICQN</sequence>